<keyword evidence="2" id="KW-1185">Reference proteome</keyword>
<organism evidence="1 2">
    <name type="scientific">Trichomalopsis sarcophagae</name>
    <dbReference type="NCBI Taxonomy" id="543379"/>
    <lineage>
        <taxon>Eukaryota</taxon>
        <taxon>Metazoa</taxon>
        <taxon>Ecdysozoa</taxon>
        <taxon>Arthropoda</taxon>
        <taxon>Hexapoda</taxon>
        <taxon>Insecta</taxon>
        <taxon>Pterygota</taxon>
        <taxon>Neoptera</taxon>
        <taxon>Endopterygota</taxon>
        <taxon>Hymenoptera</taxon>
        <taxon>Apocrita</taxon>
        <taxon>Proctotrupomorpha</taxon>
        <taxon>Chalcidoidea</taxon>
        <taxon>Pteromalidae</taxon>
        <taxon>Pteromalinae</taxon>
        <taxon>Trichomalopsis</taxon>
    </lineage>
</organism>
<protein>
    <submittedName>
        <fullName evidence="1">Uncharacterized protein</fullName>
    </submittedName>
</protein>
<name>A0A232FBT5_9HYME</name>
<proteinExistence type="predicted"/>
<comment type="caution">
    <text evidence="1">The sequence shown here is derived from an EMBL/GenBank/DDBJ whole genome shotgun (WGS) entry which is preliminary data.</text>
</comment>
<reference evidence="1 2" key="1">
    <citation type="journal article" date="2017" name="Curr. Biol.">
        <title>The Evolution of Venom by Co-option of Single-Copy Genes.</title>
        <authorList>
            <person name="Martinson E.O."/>
            <person name="Mrinalini"/>
            <person name="Kelkar Y.D."/>
            <person name="Chang C.H."/>
            <person name="Werren J.H."/>
        </authorList>
    </citation>
    <scope>NUCLEOTIDE SEQUENCE [LARGE SCALE GENOMIC DNA]</scope>
    <source>
        <strain evidence="1 2">Alberta</strain>
        <tissue evidence="1">Whole body</tissue>
    </source>
</reference>
<dbReference type="EMBL" id="NNAY01000451">
    <property type="protein sequence ID" value="OXU28296.1"/>
    <property type="molecule type" value="Genomic_DNA"/>
</dbReference>
<evidence type="ECO:0000313" key="2">
    <source>
        <dbReference type="Proteomes" id="UP000215335"/>
    </source>
</evidence>
<dbReference type="Proteomes" id="UP000215335">
    <property type="component" value="Unassembled WGS sequence"/>
</dbReference>
<gene>
    <name evidence="1" type="ORF">TSAR_016660</name>
</gene>
<accession>A0A232FBT5</accession>
<evidence type="ECO:0000313" key="1">
    <source>
        <dbReference type="EMBL" id="OXU28296.1"/>
    </source>
</evidence>
<dbReference type="AlphaFoldDB" id="A0A232FBT5"/>
<sequence length="85" mass="9564">MFDLESDYVCGINKSYTNTNRPFLGSKKWSQKPGGAYTRHENARVSITEKGSRITLTPNMNTYPNVEFCALSESAVKKSGFHLKN</sequence>